<keyword evidence="6 8" id="KW-0788">Thiol protease</keyword>
<dbReference type="FunFam" id="3.90.70.10:FF:000116">
    <property type="entry name" value="Ubiquitin carboxyl-terminal hydrolase 20"/>
    <property type="match status" value="1"/>
</dbReference>
<dbReference type="GO" id="GO:0005829">
    <property type="term" value="C:cytosol"/>
    <property type="evidence" value="ECO:0007669"/>
    <property type="project" value="TreeGrafter"/>
</dbReference>
<accession>A0A4P1QRH2</accession>
<dbReference type="PROSITE" id="PS50235">
    <property type="entry name" value="USP_3"/>
    <property type="match status" value="1"/>
</dbReference>
<comment type="function">
    <text evidence="7 8">Recognizes and hydrolyzes the peptide bond at the C-terminal Gly of ubiquitin. Involved in the processing of poly-ubiquitin precursors as well as that of ubiquitinated proteins.</text>
</comment>
<keyword evidence="3 8" id="KW-0645">Protease</keyword>
<dbReference type="InterPro" id="IPR050164">
    <property type="entry name" value="Peptidase_C19"/>
</dbReference>
<dbReference type="PROSITE" id="PS00973">
    <property type="entry name" value="USP_2"/>
    <property type="match status" value="1"/>
</dbReference>
<dbReference type="EMBL" id="CM007378">
    <property type="protein sequence ID" value="OIV93005.1"/>
    <property type="molecule type" value="Genomic_DNA"/>
</dbReference>
<dbReference type="PANTHER" id="PTHR24006">
    <property type="entry name" value="UBIQUITIN CARBOXYL-TERMINAL HYDROLASE"/>
    <property type="match status" value="1"/>
</dbReference>
<dbReference type="GO" id="GO:0006508">
    <property type="term" value="P:proteolysis"/>
    <property type="evidence" value="ECO:0007669"/>
    <property type="project" value="UniProtKB-KW"/>
</dbReference>
<dbReference type="Proteomes" id="UP000188354">
    <property type="component" value="Chromosome LG18"/>
</dbReference>
<dbReference type="AlphaFoldDB" id="A0A4P1QRH2"/>
<feature type="region of interest" description="Disordered" evidence="9">
    <location>
        <begin position="644"/>
        <end position="678"/>
    </location>
</feature>
<feature type="domain" description="USP" evidence="10">
    <location>
        <begin position="131"/>
        <end position="435"/>
    </location>
</feature>
<evidence type="ECO:0000256" key="7">
    <source>
        <dbReference type="ARBA" id="ARBA00037450"/>
    </source>
</evidence>
<dbReference type="STRING" id="3871.A0A4P1QRH2"/>
<evidence type="ECO:0000259" key="10">
    <source>
        <dbReference type="PROSITE" id="PS50235"/>
    </source>
</evidence>
<dbReference type="InterPro" id="IPR038765">
    <property type="entry name" value="Papain-like_cys_pep_sf"/>
</dbReference>
<evidence type="ECO:0000313" key="12">
    <source>
        <dbReference type="Proteomes" id="UP000188354"/>
    </source>
</evidence>
<evidence type="ECO:0000256" key="4">
    <source>
        <dbReference type="ARBA" id="ARBA00022786"/>
    </source>
</evidence>
<evidence type="ECO:0000256" key="1">
    <source>
        <dbReference type="ARBA" id="ARBA00000707"/>
    </source>
</evidence>
<keyword evidence="4 8" id="KW-0833">Ubl conjugation pathway</keyword>
<dbReference type="EC" id="3.4.19.12" evidence="8"/>
<evidence type="ECO:0000256" key="6">
    <source>
        <dbReference type="ARBA" id="ARBA00022807"/>
    </source>
</evidence>
<feature type="region of interest" description="Disordered" evidence="9">
    <location>
        <begin position="565"/>
        <end position="617"/>
    </location>
</feature>
<dbReference type="InterPro" id="IPR028889">
    <property type="entry name" value="USP"/>
</dbReference>
<organism evidence="11 12">
    <name type="scientific">Lupinus angustifolius</name>
    <name type="common">Narrow-leaved blue lupine</name>
    <dbReference type="NCBI Taxonomy" id="3871"/>
    <lineage>
        <taxon>Eukaryota</taxon>
        <taxon>Viridiplantae</taxon>
        <taxon>Streptophyta</taxon>
        <taxon>Embryophyta</taxon>
        <taxon>Tracheophyta</taxon>
        <taxon>Spermatophyta</taxon>
        <taxon>Magnoliopsida</taxon>
        <taxon>eudicotyledons</taxon>
        <taxon>Gunneridae</taxon>
        <taxon>Pentapetalae</taxon>
        <taxon>rosids</taxon>
        <taxon>fabids</taxon>
        <taxon>Fabales</taxon>
        <taxon>Fabaceae</taxon>
        <taxon>Papilionoideae</taxon>
        <taxon>50 kb inversion clade</taxon>
        <taxon>genistoids sensu lato</taxon>
        <taxon>core genistoids</taxon>
        <taxon>Genisteae</taxon>
        <taxon>Lupinus</taxon>
    </lineage>
</organism>
<dbReference type="InterPro" id="IPR001394">
    <property type="entry name" value="Peptidase_C19_UCH"/>
</dbReference>
<gene>
    <name evidence="11" type="ORF">TanjilG_20667</name>
</gene>
<comment type="catalytic activity">
    <reaction evidence="1 8">
        <text>Thiol-dependent hydrolysis of ester, thioester, amide, peptide and isopeptide bonds formed by the C-terminal Gly of ubiquitin (a 76-residue protein attached to proteins as an intracellular targeting signal).</text>
        <dbReference type="EC" id="3.4.19.12"/>
    </reaction>
</comment>
<keyword evidence="12" id="KW-1185">Reference proteome</keyword>
<sequence length="678" mass="75677">MCIAKPPPTESKEGKDQMNPPPPLAPDPVSQSLDSVGGASASGDAPMLLTVAPPSGDHIYLSDHLKEAHYYSPFQSSLKDNYSSWPSWQGSDEKSQVWDPEQNRTNDQNWLHCTGLIAPSRIEDLPSRVGAGLLNLGNTCFMNAILQCFTHTVPLIEGLCSSSHTFPCDCYHNEFCVICALRAQIELSLAASGRIVSPETFVQNLTYFSSSFTRYQQEDAHEFMQSALDKLDWCFLNLKENNKSFEDANLVEKIFGGRLISKLCCSNCGHSSNTYEPLIDMSLEIENVDSLPSALESFTKLEYIEANFKCDGCKKEVSLEKQLLLDQTPSVAAFHLKRFKTDGTFVEKLDKHVDFPLELDLQPYSVSNQNSIEPMKYDLYAVVVHLGLSATSGHYYCYVRSAPDVWHRLDDSQVTRVSADYVLSQEAYILFYAQHGTPWFSSIMESRMQCLDPSIWNTSPKSVLDRVDSSHKSNPIITARDEASESKESSEKEFDYSCKVRLELLKVNDTAVASHGCEQFPSKPNQEIVGLYVSALVDENSYVESGGADKNRCCQVVFDFGKNNDGFSHQTPPSLPNHDSPVRSYHNTRNHLKQNSGSGKRPKSTANSEREAAMRYARKLRRSRRDAIYELLVRSGKVLNKRKEVDSPLCTEDSNHSVPKKSNHASVMCPVAAGGSSQ</sequence>
<proteinExistence type="inferred from homology"/>
<evidence type="ECO:0000256" key="8">
    <source>
        <dbReference type="RuleBase" id="RU366025"/>
    </source>
</evidence>
<evidence type="ECO:0000313" key="11">
    <source>
        <dbReference type="EMBL" id="OIV93005.1"/>
    </source>
</evidence>
<dbReference type="Gramene" id="OIV93005">
    <property type="protein sequence ID" value="OIV93005"/>
    <property type="gene ID" value="TanjilG_20667"/>
</dbReference>
<comment type="similarity">
    <text evidence="2 8">Belongs to the peptidase C19 family.</text>
</comment>
<keyword evidence="5 8" id="KW-0378">Hydrolase</keyword>
<feature type="region of interest" description="Disordered" evidence="9">
    <location>
        <begin position="1"/>
        <end position="48"/>
    </location>
</feature>
<dbReference type="PANTHER" id="PTHR24006:SF747">
    <property type="entry name" value="UBIQUITIN CARBOXYL-TERMINAL HYDROLASE 20"/>
    <property type="match status" value="1"/>
</dbReference>
<dbReference type="GO" id="GO:0016579">
    <property type="term" value="P:protein deubiquitination"/>
    <property type="evidence" value="ECO:0007669"/>
    <property type="project" value="InterPro"/>
</dbReference>
<dbReference type="GO" id="GO:0004843">
    <property type="term" value="F:cysteine-type deubiquitinase activity"/>
    <property type="evidence" value="ECO:0007669"/>
    <property type="project" value="UniProtKB-UniRule"/>
</dbReference>
<dbReference type="Gene3D" id="3.90.70.10">
    <property type="entry name" value="Cysteine proteinases"/>
    <property type="match status" value="1"/>
</dbReference>
<dbReference type="PROSITE" id="PS00972">
    <property type="entry name" value="USP_1"/>
    <property type="match status" value="1"/>
</dbReference>
<dbReference type="KEGG" id="lang:109332266"/>
<evidence type="ECO:0000256" key="5">
    <source>
        <dbReference type="ARBA" id="ARBA00022801"/>
    </source>
</evidence>
<evidence type="ECO:0000256" key="2">
    <source>
        <dbReference type="ARBA" id="ARBA00009085"/>
    </source>
</evidence>
<evidence type="ECO:0000256" key="9">
    <source>
        <dbReference type="SAM" id="MobiDB-lite"/>
    </source>
</evidence>
<evidence type="ECO:0000256" key="3">
    <source>
        <dbReference type="ARBA" id="ARBA00022670"/>
    </source>
</evidence>
<protein>
    <recommendedName>
        <fullName evidence="8">Ubiquitin carboxyl-terminal hydrolase</fullName>
        <ecNumber evidence="8">3.4.19.12</ecNumber>
    </recommendedName>
</protein>
<dbReference type="SUPFAM" id="SSF54001">
    <property type="entry name" value="Cysteine proteinases"/>
    <property type="match status" value="1"/>
</dbReference>
<dbReference type="Pfam" id="PF00443">
    <property type="entry name" value="UCH"/>
    <property type="match status" value="1"/>
</dbReference>
<dbReference type="GO" id="GO:0005634">
    <property type="term" value="C:nucleus"/>
    <property type="evidence" value="ECO:0007669"/>
    <property type="project" value="TreeGrafter"/>
</dbReference>
<name>A0A4P1QRH2_LUPAN</name>
<dbReference type="InterPro" id="IPR018200">
    <property type="entry name" value="USP_CS"/>
</dbReference>
<dbReference type="OrthoDB" id="420187at2759"/>
<reference evidence="11 12" key="1">
    <citation type="journal article" date="2017" name="Plant Biotechnol. J.">
        <title>A comprehensive draft genome sequence for lupin (Lupinus angustifolius), an emerging health food: insights into plant-microbe interactions and legume evolution.</title>
        <authorList>
            <person name="Hane J.K."/>
            <person name="Ming Y."/>
            <person name="Kamphuis L.G."/>
            <person name="Nelson M.N."/>
            <person name="Garg G."/>
            <person name="Atkins C.A."/>
            <person name="Bayer P.E."/>
            <person name="Bravo A."/>
            <person name="Bringans S."/>
            <person name="Cannon S."/>
            <person name="Edwards D."/>
            <person name="Foley R."/>
            <person name="Gao L.L."/>
            <person name="Harrison M.J."/>
            <person name="Huang W."/>
            <person name="Hurgobin B."/>
            <person name="Li S."/>
            <person name="Liu C.W."/>
            <person name="McGrath A."/>
            <person name="Morahan G."/>
            <person name="Murray J."/>
            <person name="Weller J."/>
            <person name="Jian J."/>
            <person name="Singh K.B."/>
        </authorList>
    </citation>
    <scope>NUCLEOTIDE SEQUENCE [LARGE SCALE GENOMIC DNA]</scope>
    <source>
        <strain evidence="12">cv. Tanjil</strain>
        <tissue evidence="11">Whole plant</tissue>
    </source>
</reference>